<dbReference type="SUPFAM" id="SSF46785">
    <property type="entry name" value="Winged helix' DNA-binding domain"/>
    <property type="match status" value="1"/>
</dbReference>
<dbReference type="Proteomes" id="UP000036097">
    <property type="component" value="Unassembled WGS sequence"/>
</dbReference>
<dbReference type="EMBL" id="LDOT01000027">
    <property type="protein sequence ID" value="KLV03681.1"/>
    <property type="molecule type" value="Genomic_DNA"/>
</dbReference>
<accession>A0A0J1GVL5</accession>
<dbReference type="GO" id="GO:0000976">
    <property type="term" value="F:transcription cis-regulatory region binding"/>
    <property type="evidence" value="ECO:0007669"/>
    <property type="project" value="TreeGrafter"/>
</dbReference>
<evidence type="ECO:0000256" key="2">
    <source>
        <dbReference type="ARBA" id="ARBA00023015"/>
    </source>
</evidence>
<evidence type="ECO:0000256" key="4">
    <source>
        <dbReference type="ARBA" id="ARBA00023163"/>
    </source>
</evidence>
<dbReference type="InterPro" id="IPR000847">
    <property type="entry name" value="LysR_HTH_N"/>
</dbReference>
<dbReference type="InterPro" id="IPR005119">
    <property type="entry name" value="LysR_subst-bd"/>
</dbReference>
<evidence type="ECO:0000313" key="6">
    <source>
        <dbReference type="EMBL" id="KLV03681.1"/>
    </source>
</evidence>
<evidence type="ECO:0000256" key="1">
    <source>
        <dbReference type="ARBA" id="ARBA00009437"/>
    </source>
</evidence>
<dbReference type="PANTHER" id="PTHR30126">
    <property type="entry name" value="HTH-TYPE TRANSCRIPTIONAL REGULATOR"/>
    <property type="match status" value="1"/>
</dbReference>
<gene>
    <name evidence="6" type="ORF">ABT56_17845</name>
</gene>
<keyword evidence="4" id="KW-0804">Transcription</keyword>
<comment type="caution">
    <text evidence="6">The sequence shown here is derived from an EMBL/GenBank/DDBJ whole genome shotgun (WGS) entry which is preliminary data.</text>
</comment>
<dbReference type="CDD" id="cd05466">
    <property type="entry name" value="PBP2_LTTR_substrate"/>
    <property type="match status" value="1"/>
</dbReference>
<dbReference type="SUPFAM" id="SSF53850">
    <property type="entry name" value="Periplasmic binding protein-like II"/>
    <property type="match status" value="1"/>
</dbReference>
<dbReference type="PATRIC" id="fig|1195763.3.peg.3811"/>
<proteinExistence type="inferred from homology"/>
<dbReference type="InterPro" id="IPR036388">
    <property type="entry name" value="WH-like_DNA-bd_sf"/>
</dbReference>
<keyword evidence="7" id="KW-1185">Reference proteome</keyword>
<feature type="domain" description="HTH lysR-type" evidence="5">
    <location>
        <begin position="7"/>
        <end position="64"/>
    </location>
</feature>
<comment type="similarity">
    <text evidence="1">Belongs to the LysR transcriptional regulatory family.</text>
</comment>
<dbReference type="PANTHER" id="PTHR30126:SF98">
    <property type="entry name" value="HTH-TYPE TRANSCRIPTIONAL ACTIVATOR BAUR"/>
    <property type="match status" value="1"/>
</dbReference>
<evidence type="ECO:0000259" key="5">
    <source>
        <dbReference type="PROSITE" id="PS50931"/>
    </source>
</evidence>
<dbReference type="Pfam" id="PF03466">
    <property type="entry name" value="LysR_substrate"/>
    <property type="match status" value="1"/>
</dbReference>
<sequence>MRKINDLDLKLLHLFVTIVESGGFSAAQFKLNMHQSTISTKMHDLEVRLGMTLCQRGRKGFKLTQDGEKVYALCQQLFQNILHFEERIDAIRNVSRGHITLALIDNLATNQACQVQKAIRQFCTDHPQVSFSTGIWDSYQIEMMLLEGKVELGITSSEIQKDGLRYIHLFSERQSLYCACDHPILQDNAPISLESLQCHALVDRGLSHSITPLSNNRDVQHLASSTNMEATAHLLLSGNFIGYLPDHYARIWEQQGDIVRLPAPQFDYLTHFHLTIRDNDEHSVAASKLIEAIIAAHQHTSGKIAAS</sequence>
<evidence type="ECO:0000313" key="7">
    <source>
        <dbReference type="Proteomes" id="UP000036097"/>
    </source>
</evidence>
<dbReference type="Pfam" id="PF00126">
    <property type="entry name" value="HTH_1"/>
    <property type="match status" value="1"/>
</dbReference>
<dbReference type="STRING" id="1195763.ABT56_17845"/>
<name>A0A0J1GVL5_9GAMM</name>
<dbReference type="Gene3D" id="1.10.10.10">
    <property type="entry name" value="Winged helix-like DNA-binding domain superfamily/Winged helix DNA-binding domain"/>
    <property type="match status" value="1"/>
</dbReference>
<dbReference type="GO" id="GO:0003700">
    <property type="term" value="F:DNA-binding transcription factor activity"/>
    <property type="evidence" value="ECO:0007669"/>
    <property type="project" value="InterPro"/>
</dbReference>
<organism evidence="6 7">
    <name type="scientific">Photobacterium aquae</name>
    <dbReference type="NCBI Taxonomy" id="1195763"/>
    <lineage>
        <taxon>Bacteria</taxon>
        <taxon>Pseudomonadati</taxon>
        <taxon>Pseudomonadota</taxon>
        <taxon>Gammaproteobacteria</taxon>
        <taxon>Vibrionales</taxon>
        <taxon>Vibrionaceae</taxon>
        <taxon>Photobacterium</taxon>
    </lineage>
</organism>
<protein>
    <submittedName>
        <fullName evidence="6">Transcriptional regulator</fullName>
    </submittedName>
</protein>
<keyword evidence="3" id="KW-0238">DNA-binding</keyword>
<dbReference type="AlphaFoldDB" id="A0A0J1GVL5"/>
<dbReference type="PROSITE" id="PS50931">
    <property type="entry name" value="HTH_LYSR"/>
    <property type="match status" value="1"/>
</dbReference>
<dbReference type="RefSeq" id="WP_047880267.1">
    <property type="nucleotide sequence ID" value="NZ_LDOT01000027.1"/>
</dbReference>
<evidence type="ECO:0000256" key="3">
    <source>
        <dbReference type="ARBA" id="ARBA00023125"/>
    </source>
</evidence>
<reference evidence="6 7" key="1">
    <citation type="submission" date="2015-05" db="EMBL/GenBank/DDBJ databases">
        <title>Photobacterium galathea sp. nov.</title>
        <authorList>
            <person name="Machado H."/>
            <person name="Gram L."/>
        </authorList>
    </citation>
    <scope>NUCLEOTIDE SEQUENCE [LARGE SCALE GENOMIC DNA]</scope>
    <source>
        <strain evidence="6 7">CGMCC 1.12159</strain>
    </source>
</reference>
<dbReference type="Gene3D" id="3.40.190.290">
    <property type="match status" value="1"/>
</dbReference>
<dbReference type="InterPro" id="IPR036390">
    <property type="entry name" value="WH_DNA-bd_sf"/>
</dbReference>
<dbReference type="OrthoDB" id="8587655at2"/>
<keyword evidence="2" id="KW-0805">Transcription regulation</keyword>